<keyword evidence="2" id="KW-1185">Reference proteome</keyword>
<protein>
    <submittedName>
        <fullName evidence="1">Uncharacterized protein</fullName>
    </submittedName>
</protein>
<organism evidence="1 2">
    <name type="scientific">Streptomyces capitiformicae</name>
    <dbReference type="NCBI Taxonomy" id="2014920"/>
    <lineage>
        <taxon>Bacteria</taxon>
        <taxon>Bacillati</taxon>
        <taxon>Actinomycetota</taxon>
        <taxon>Actinomycetes</taxon>
        <taxon>Kitasatosporales</taxon>
        <taxon>Streptomycetaceae</taxon>
        <taxon>Streptomyces</taxon>
    </lineage>
</organism>
<reference evidence="1" key="2">
    <citation type="submission" date="2020-09" db="EMBL/GenBank/DDBJ databases">
        <authorList>
            <person name="Sun Q."/>
            <person name="Zhou Y."/>
        </authorList>
    </citation>
    <scope>NUCLEOTIDE SEQUENCE</scope>
    <source>
        <strain evidence="1">CGMCC 4.7403</strain>
    </source>
</reference>
<proteinExistence type="predicted"/>
<dbReference type="AlphaFoldDB" id="A0A919GPG7"/>
<evidence type="ECO:0000313" key="1">
    <source>
        <dbReference type="EMBL" id="GHH87828.1"/>
    </source>
</evidence>
<evidence type="ECO:0000313" key="2">
    <source>
        <dbReference type="Proteomes" id="UP000603227"/>
    </source>
</evidence>
<name>A0A919GPG7_9ACTN</name>
<dbReference type="RefSeq" id="WP_189783005.1">
    <property type="nucleotide sequence ID" value="NZ_BNAT01000009.1"/>
</dbReference>
<gene>
    <name evidence="1" type="ORF">GCM10017771_30580</name>
</gene>
<dbReference type="EMBL" id="BNAT01000009">
    <property type="protein sequence ID" value="GHH87828.1"/>
    <property type="molecule type" value="Genomic_DNA"/>
</dbReference>
<accession>A0A919GPG7</accession>
<dbReference type="Proteomes" id="UP000603227">
    <property type="component" value="Unassembled WGS sequence"/>
</dbReference>
<reference evidence="1" key="1">
    <citation type="journal article" date="2014" name="Int. J. Syst. Evol. Microbiol.">
        <title>Complete genome sequence of Corynebacterium casei LMG S-19264T (=DSM 44701T), isolated from a smear-ripened cheese.</title>
        <authorList>
            <consortium name="US DOE Joint Genome Institute (JGI-PGF)"/>
            <person name="Walter F."/>
            <person name="Albersmeier A."/>
            <person name="Kalinowski J."/>
            <person name="Ruckert C."/>
        </authorList>
    </citation>
    <scope>NUCLEOTIDE SEQUENCE</scope>
    <source>
        <strain evidence="1">CGMCC 4.7403</strain>
    </source>
</reference>
<comment type="caution">
    <text evidence="1">The sequence shown here is derived from an EMBL/GenBank/DDBJ whole genome shotgun (WGS) entry which is preliminary data.</text>
</comment>
<sequence length="83" mass="10022">MAYDDDLAKPQDHVRIALKRCRPTVPRWYQYSYTATGLEYWLRFLIGEPREFVYVVPRRLACRLFKWHSPTCVGRGAPHPRRW</sequence>